<keyword evidence="2" id="KW-1185">Reference proteome</keyword>
<organism evidence="1 2">
    <name type="scientific">Amnibacterium endophyticum</name>
    <dbReference type="NCBI Taxonomy" id="2109337"/>
    <lineage>
        <taxon>Bacteria</taxon>
        <taxon>Bacillati</taxon>
        <taxon>Actinomycetota</taxon>
        <taxon>Actinomycetes</taxon>
        <taxon>Micrococcales</taxon>
        <taxon>Microbacteriaceae</taxon>
        <taxon>Amnibacterium</taxon>
    </lineage>
</organism>
<reference evidence="2" key="1">
    <citation type="journal article" date="2019" name="Int. J. Syst. Evol. Microbiol.">
        <title>The Global Catalogue of Microorganisms (GCM) 10K type strain sequencing project: providing services to taxonomists for standard genome sequencing and annotation.</title>
        <authorList>
            <consortium name="The Broad Institute Genomics Platform"/>
            <consortium name="The Broad Institute Genome Sequencing Center for Infectious Disease"/>
            <person name="Wu L."/>
            <person name="Ma J."/>
        </authorList>
    </citation>
    <scope>NUCLEOTIDE SEQUENCE [LARGE SCALE GENOMIC DNA]</scope>
    <source>
        <strain evidence="2">CGMCC 1.12471</strain>
    </source>
</reference>
<dbReference type="RefSeq" id="WP_377934867.1">
    <property type="nucleotide sequence ID" value="NZ_JBHUEA010000016.1"/>
</dbReference>
<name>A0ABW4LGP0_9MICO</name>
<sequence>MSRVVLHVDRTRCDGRGLCMELLPHLIGRDDWGYPLLPGGEATIGPDDEEAAVDAVALCPVLALKLIERR</sequence>
<evidence type="ECO:0000313" key="1">
    <source>
        <dbReference type="EMBL" id="MFD1722079.1"/>
    </source>
</evidence>
<accession>A0ABW4LGP0</accession>
<dbReference type="EMBL" id="JBHUEA010000016">
    <property type="protein sequence ID" value="MFD1722079.1"/>
    <property type="molecule type" value="Genomic_DNA"/>
</dbReference>
<dbReference type="Gene3D" id="3.30.70.20">
    <property type="match status" value="1"/>
</dbReference>
<dbReference type="SUPFAM" id="SSF54862">
    <property type="entry name" value="4Fe-4S ferredoxins"/>
    <property type="match status" value="1"/>
</dbReference>
<dbReference type="Proteomes" id="UP001597347">
    <property type="component" value="Unassembled WGS sequence"/>
</dbReference>
<dbReference type="Pfam" id="PF13459">
    <property type="entry name" value="Fer4_15"/>
    <property type="match status" value="1"/>
</dbReference>
<gene>
    <name evidence="1" type="ORF">ACFSBI_11010</name>
</gene>
<comment type="caution">
    <text evidence="1">The sequence shown here is derived from an EMBL/GenBank/DDBJ whole genome shotgun (WGS) entry which is preliminary data.</text>
</comment>
<evidence type="ECO:0000313" key="2">
    <source>
        <dbReference type="Proteomes" id="UP001597347"/>
    </source>
</evidence>
<proteinExistence type="predicted"/>
<protein>
    <submittedName>
        <fullName evidence="1">Ferredoxin</fullName>
    </submittedName>
</protein>